<dbReference type="Gene3D" id="2.40.110.10">
    <property type="entry name" value="Butyryl-CoA Dehydrogenase, subunit A, domain 2"/>
    <property type="match status" value="1"/>
</dbReference>
<dbReference type="Pfam" id="PF02771">
    <property type="entry name" value="Acyl-CoA_dh_N"/>
    <property type="match status" value="1"/>
</dbReference>
<reference evidence="5" key="1">
    <citation type="journal article" date="2019" name="Int. J. Syst. Evol. Microbiol.">
        <title>The Global Catalogue of Microorganisms (GCM) 10K type strain sequencing project: providing services to taxonomists for standard genome sequencing and annotation.</title>
        <authorList>
            <consortium name="The Broad Institute Genomics Platform"/>
            <consortium name="The Broad Institute Genome Sequencing Center for Infectious Disease"/>
            <person name="Wu L."/>
            <person name="Ma J."/>
        </authorList>
    </citation>
    <scope>NUCLEOTIDE SEQUENCE [LARGE SCALE GENOMIC DNA]</scope>
    <source>
        <strain evidence="5">CCUG 56401</strain>
    </source>
</reference>
<organism evidence="4 5">
    <name type="scientific">Saccharopolyspora rosea</name>
    <dbReference type="NCBI Taxonomy" id="524884"/>
    <lineage>
        <taxon>Bacteria</taxon>
        <taxon>Bacillati</taxon>
        <taxon>Actinomycetota</taxon>
        <taxon>Actinomycetes</taxon>
        <taxon>Pseudonocardiales</taxon>
        <taxon>Pseudonocardiaceae</taxon>
        <taxon>Saccharopolyspora</taxon>
    </lineage>
</organism>
<dbReference type="InterPro" id="IPR037069">
    <property type="entry name" value="AcylCoA_DH/ox_N_sf"/>
</dbReference>
<feature type="domain" description="Acyl-CoA dehydrogenase/oxidase N-terminal" evidence="2">
    <location>
        <begin position="2"/>
        <end position="94"/>
    </location>
</feature>
<dbReference type="EMBL" id="JBHTIW010000008">
    <property type="protein sequence ID" value="MFD0920692.1"/>
    <property type="molecule type" value="Genomic_DNA"/>
</dbReference>
<comment type="caution">
    <text evidence="4">The sequence shown here is derived from an EMBL/GenBank/DDBJ whole genome shotgun (WGS) entry which is preliminary data.</text>
</comment>
<dbReference type="Gene3D" id="1.10.540.10">
    <property type="entry name" value="Acyl-CoA dehydrogenase/oxidase, N-terminal domain"/>
    <property type="match status" value="1"/>
</dbReference>
<dbReference type="Proteomes" id="UP001597018">
    <property type="component" value="Unassembled WGS sequence"/>
</dbReference>
<evidence type="ECO:0000259" key="2">
    <source>
        <dbReference type="Pfam" id="PF02771"/>
    </source>
</evidence>
<sequence length="376" mass="41443">MAEELATDAAERDRANRVPHAELALLKDSGLVTMLGPVEQGGGGQEWPTAHRVIREVSAGDGSLGQLLGYHYVWFWTPRMYGTREQADRFEREATRGGWFLAGALNPRDSEVSVRDDGDELVFVGKKTFATGVAVSDRCFLEGVREGDGAHVLAVLPTDQPGLVPHDDWDNMGQRLTASGGVTINEARARRDDALGHVDGVFRPHVRNTMDVPTNQLAFANLYLGIAKGALARAAEYTRSRKRAWGGYARTVDEPHVLDLYGDLTAKPWAVEALADQVAEEGLPLYRDLDALTERTRGEYAVRVAAVKARATDVSLEVTNRIFEATGARSTATSFGFDLFWRNVRTHTLHDPVAYKRRELGAFVLRDEVPQPSPYS</sequence>
<proteinExistence type="predicted"/>
<dbReference type="InterPro" id="IPR036250">
    <property type="entry name" value="AcylCo_DH-like_C"/>
</dbReference>
<evidence type="ECO:0000256" key="1">
    <source>
        <dbReference type="ARBA" id="ARBA00023002"/>
    </source>
</evidence>
<keyword evidence="5" id="KW-1185">Reference proteome</keyword>
<dbReference type="PIRSF" id="PIRSF016578">
    <property type="entry name" value="HsaA"/>
    <property type="match status" value="1"/>
</dbReference>
<dbReference type="InterPro" id="IPR009100">
    <property type="entry name" value="AcylCoA_DH/oxidase_NM_dom_sf"/>
</dbReference>
<dbReference type="InterPro" id="IPR013786">
    <property type="entry name" value="AcylCoA_DH/ox_N"/>
</dbReference>
<dbReference type="SUPFAM" id="SSF47203">
    <property type="entry name" value="Acyl-CoA dehydrogenase C-terminal domain-like"/>
    <property type="match status" value="1"/>
</dbReference>
<evidence type="ECO:0000259" key="3">
    <source>
        <dbReference type="Pfam" id="PF08028"/>
    </source>
</evidence>
<dbReference type="InterPro" id="IPR046373">
    <property type="entry name" value="Acyl-CoA_Oxase/DH_mid-dom_sf"/>
</dbReference>
<dbReference type="PANTHER" id="PTHR43884">
    <property type="entry name" value="ACYL-COA DEHYDROGENASE"/>
    <property type="match status" value="1"/>
</dbReference>
<protein>
    <submittedName>
        <fullName evidence="4">Acyl-CoA dehydrogenase family protein</fullName>
    </submittedName>
</protein>
<dbReference type="RefSeq" id="WP_345600245.1">
    <property type="nucleotide sequence ID" value="NZ_BAABLT010000006.1"/>
</dbReference>
<keyword evidence="1" id="KW-0560">Oxidoreductase</keyword>
<dbReference type="PANTHER" id="PTHR43884:SF12">
    <property type="entry name" value="ISOVALERYL-COA DEHYDROGENASE, MITOCHONDRIAL-RELATED"/>
    <property type="match status" value="1"/>
</dbReference>
<evidence type="ECO:0000313" key="5">
    <source>
        <dbReference type="Proteomes" id="UP001597018"/>
    </source>
</evidence>
<dbReference type="InterPro" id="IPR013107">
    <property type="entry name" value="Acyl-CoA_DH_C"/>
</dbReference>
<gene>
    <name evidence="4" type="ORF">ACFQ16_13135</name>
</gene>
<evidence type="ECO:0000313" key="4">
    <source>
        <dbReference type="EMBL" id="MFD0920692.1"/>
    </source>
</evidence>
<feature type="domain" description="Acyl-CoA dehydrogenase C-terminal" evidence="3">
    <location>
        <begin position="218"/>
        <end position="350"/>
    </location>
</feature>
<accession>A0ABW3FSH8</accession>
<dbReference type="Gene3D" id="1.20.140.10">
    <property type="entry name" value="Butyryl-CoA Dehydrogenase, subunit A, domain 3"/>
    <property type="match status" value="1"/>
</dbReference>
<dbReference type="SUPFAM" id="SSF56645">
    <property type="entry name" value="Acyl-CoA dehydrogenase NM domain-like"/>
    <property type="match status" value="1"/>
</dbReference>
<name>A0ABW3FSH8_9PSEU</name>
<dbReference type="Pfam" id="PF08028">
    <property type="entry name" value="Acyl-CoA_dh_2"/>
    <property type="match status" value="1"/>
</dbReference>